<feature type="region of interest" description="Disordered" evidence="1">
    <location>
        <begin position="107"/>
        <end position="156"/>
    </location>
</feature>
<feature type="compositionally biased region" description="Low complexity" evidence="1">
    <location>
        <begin position="108"/>
        <end position="139"/>
    </location>
</feature>
<evidence type="ECO:0000313" key="2">
    <source>
        <dbReference type="EMBL" id="TNN34791.1"/>
    </source>
</evidence>
<organism evidence="2 3">
    <name type="scientific">Liparis tanakae</name>
    <name type="common">Tanaka's snailfish</name>
    <dbReference type="NCBI Taxonomy" id="230148"/>
    <lineage>
        <taxon>Eukaryota</taxon>
        <taxon>Metazoa</taxon>
        <taxon>Chordata</taxon>
        <taxon>Craniata</taxon>
        <taxon>Vertebrata</taxon>
        <taxon>Euteleostomi</taxon>
        <taxon>Actinopterygii</taxon>
        <taxon>Neopterygii</taxon>
        <taxon>Teleostei</taxon>
        <taxon>Neoteleostei</taxon>
        <taxon>Acanthomorphata</taxon>
        <taxon>Eupercaria</taxon>
        <taxon>Perciformes</taxon>
        <taxon>Cottioidei</taxon>
        <taxon>Cottales</taxon>
        <taxon>Liparidae</taxon>
        <taxon>Liparis</taxon>
    </lineage>
</organism>
<comment type="caution">
    <text evidence="2">The sequence shown here is derived from an EMBL/GenBank/DDBJ whole genome shotgun (WGS) entry which is preliminary data.</text>
</comment>
<feature type="compositionally biased region" description="Basic and acidic residues" evidence="1">
    <location>
        <begin position="27"/>
        <end position="45"/>
    </location>
</feature>
<keyword evidence="3" id="KW-1185">Reference proteome</keyword>
<protein>
    <submittedName>
        <fullName evidence="2">Uncharacterized protein</fullName>
    </submittedName>
</protein>
<evidence type="ECO:0000256" key="1">
    <source>
        <dbReference type="SAM" id="MobiDB-lite"/>
    </source>
</evidence>
<reference evidence="2 3" key="1">
    <citation type="submission" date="2019-03" db="EMBL/GenBank/DDBJ databases">
        <title>First draft genome of Liparis tanakae, snailfish: a comprehensive survey of snailfish specific genes.</title>
        <authorList>
            <person name="Kim W."/>
            <person name="Song I."/>
            <person name="Jeong J.-H."/>
            <person name="Kim D."/>
            <person name="Kim S."/>
            <person name="Ryu S."/>
            <person name="Song J.Y."/>
            <person name="Lee S.K."/>
        </authorList>
    </citation>
    <scope>NUCLEOTIDE SEQUENCE [LARGE SCALE GENOMIC DNA]</scope>
    <source>
        <tissue evidence="2">Muscle</tissue>
    </source>
</reference>
<proteinExistence type="predicted"/>
<dbReference type="Proteomes" id="UP000314294">
    <property type="component" value="Unassembled WGS sequence"/>
</dbReference>
<dbReference type="AlphaFoldDB" id="A0A4Z2F1Z8"/>
<accession>A0A4Z2F1Z8</accession>
<gene>
    <name evidence="2" type="ORF">EYF80_055047</name>
</gene>
<evidence type="ECO:0000313" key="3">
    <source>
        <dbReference type="Proteomes" id="UP000314294"/>
    </source>
</evidence>
<sequence length="189" mass="21044">MASNFTNLQRKVLLIAPAGRAHPGTAAHRDEPEKYREVTPRRSNQEEDLWPDLTGRGACRSPAERSDWFLKLDGLIFISANSMECSWPFHDPWRPLCDPWRPLGDPWSPSVTPGGTSVTSGGPSVTSGGPSVTSGDPSVTPGGPSVTSGDPFREPDRCSKEWRTLLWLLSPYRPMRLTRWQFLYQKAPL</sequence>
<name>A0A4Z2F1Z8_9TELE</name>
<feature type="region of interest" description="Disordered" evidence="1">
    <location>
        <begin position="19"/>
        <end position="55"/>
    </location>
</feature>
<dbReference type="EMBL" id="SRLO01001888">
    <property type="protein sequence ID" value="TNN34791.1"/>
    <property type="molecule type" value="Genomic_DNA"/>
</dbReference>